<protein>
    <recommendedName>
        <fullName evidence="12">CDP-diacylglycerol--glycerol-3-phosphate 3-phosphatidyltransferase</fullName>
    </recommendedName>
</protein>
<dbReference type="InterPro" id="IPR050324">
    <property type="entry name" value="CDP-alcohol_PTase-I"/>
</dbReference>
<feature type="transmembrane region" description="Helical" evidence="10">
    <location>
        <begin position="32"/>
        <end position="50"/>
    </location>
</feature>
<dbReference type="AlphaFoldDB" id="A0A644WFI6"/>
<dbReference type="GO" id="GO:0016020">
    <property type="term" value="C:membrane"/>
    <property type="evidence" value="ECO:0007669"/>
    <property type="project" value="UniProtKB-SubCell"/>
</dbReference>
<accession>A0A644WFI6</accession>
<keyword evidence="8" id="KW-0594">Phospholipid biosynthesis</keyword>
<dbReference type="InterPro" id="IPR000462">
    <property type="entry name" value="CDP-OH_P_trans"/>
</dbReference>
<keyword evidence="9" id="KW-1208">Phospholipid metabolism</keyword>
<organism evidence="11">
    <name type="scientific">bioreactor metagenome</name>
    <dbReference type="NCBI Taxonomy" id="1076179"/>
    <lineage>
        <taxon>unclassified sequences</taxon>
        <taxon>metagenomes</taxon>
        <taxon>ecological metagenomes</taxon>
    </lineage>
</organism>
<reference evidence="11" key="1">
    <citation type="submission" date="2019-08" db="EMBL/GenBank/DDBJ databases">
        <authorList>
            <person name="Kucharzyk K."/>
            <person name="Murdoch R.W."/>
            <person name="Higgins S."/>
            <person name="Loffler F."/>
        </authorList>
    </citation>
    <scope>NUCLEOTIDE SEQUENCE</scope>
</reference>
<dbReference type="GO" id="GO:0016780">
    <property type="term" value="F:phosphotransferase activity, for other substituted phosphate groups"/>
    <property type="evidence" value="ECO:0007669"/>
    <property type="project" value="InterPro"/>
</dbReference>
<sequence length="186" mass="20726">MRRGARNIPNILSLSRIVLSFGMFFVAQKPRVLFWVIVVCGITDALDGFLARRLHCESDLGARLDSLGDLLFFSALVLYVVRYQMDAIQKYLLGIYAIFLIKTISLVVCTIKNHTTYSLHTYGNKLTGILVVVSICLILLTGDGMFTAVLVVIGILSALEELLIMSLYKNPDINTRSIFHGKKKPA</sequence>
<evidence type="ECO:0000256" key="7">
    <source>
        <dbReference type="ARBA" id="ARBA00023136"/>
    </source>
</evidence>
<dbReference type="Gene3D" id="1.20.120.1760">
    <property type="match status" value="1"/>
</dbReference>
<evidence type="ECO:0000256" key="6">
    <source>
        <dbReference type="ARBA" id="ARBA00023098"/>
    </source>
</evidence>
<evidence type="ECO:0000256" key="9">
    <source>
        <dbReference type="ARBA" id="ARBA00023264"/>
    </source>
</evidence>
<keyword evidence="5 10" id="KW-1133">Transmembrane helix</keyword>
<evidence type="ECO:0000256" key="3">
    <source>
        <dbReference type="ARBA" id="ARBA00022679"/>
    </source>
</evidence>
<evidence type="ECO:0000256" key="1">
    <source>
        <dbReference type="ARBA" id="ARBA00004141"/>
    </source>
</evidence>
<evidence type="ECO:0000256" key="8">
    <source>
        <dbReference type="ARBA" id="ARBA00023209"/>
    </source>
</evidence>
<evidence type="ECO:0008006" key="12">
    <source>
        <dbReference type="Google" id="ProtNLM"/>
    </source>
</evidence>
<keyword evidence="3" id="KW-0808">Transferase</keyword>
<evidence type="ECO:0000256" key="5">
    <source>
        <dbReference type="ARBA" id="ARBA00022989"/>
    </source>
</evidence>
<comment type="caution">
    <text evidence="11">The sequence shown here is derived from an EMBL/GenBank/DDBJ whole genome shotgun (WGS) entry which is preliminary data.</text>
</comment>
<evidence type="ECO:0000256" key="10">
    <source>
        <dbReference type="SAM" id="Phobius"/>
    </source>
</evidence>
<keyword evidence="4 10" id="KW-0812">Transmembrane</keyword>
<gene>
    <name evidence="11" type="ORF">SDC9_48605</name>
</gene>
<dbReference type="InterPro" id="IPR048254">
    <property type="entry name" value="CDP_ALCOHOL_P_TRANSF_CS"/>
</dbReference>
<proteinExistence type="predicted"/>
<name>A0A644WFI6_9ZZZZ</name>
<dbReference type="PANTHER" id="PTHR14269">
    <property type="entry name" value="CDP-DIACYLGLYCEROL--GLYCEROL-3-PHOSPHATE 3-PHOSPHATIDYLTRANSFERASE-RELATED"/>
    <property type="match status" value="1"/>
</dbReference>
<evidence type="ECO:0000256" key="2">
    <source>
        <dbReference type="ARBA" id="ARBA00022516"/>
    </source>
</evidence>
<dbReference type="Pfam" id="PF01066">
    <property type="entry name" value="CDP-OH_P_transf"/>
    <property type="match status" value="1"/>
</dbReference>
<dbReference type="GO" id="GO:0008654">
    <property type="term" value="P:phospholipid biosynthetic process"/>
    <property type="evidence" value="ECO:0007669"/>
    <property type="project" value="UniProtKB-KW"/>
</dbReference>
<feature type="transmembrane region" description="Helical" evidence="10">
    <location>
        <begin position="123"/>
        <end position="140"/>
    </location>
</feature>
<evidence type="ECO:0000256" key="4">
    <source>
        <dbReference type="ARBA" id="ARBA00022692"/>
    </source>
</evidence>
<keyword evidence="2" id="KW-0444">Lipid biosynthesis</keyword>
<keyword evidence="7 10" id="KW-0472">Membrane</keyword>
<dbReference type="PROSITE" id="PS00379">
    <property type="entry name" value="CDP_ALCOHOL_P_TRANSF"/>
    <property type="match status" value="1"/>
</dbReference>
<feature type="transmembrane region" description="Helical" evidence="10">
    <location>
        <begin position="93"/>
        <end position="111"/>
    </location>
</feature>
<dbReference type="EMBL" id="VSSQ01000862">
    <property type="protein sequence ID" value="MPM02359.1"/>
    <property type="molecule type" value="Genomic_DNA"/>
</dbReference>
<keyword evidence="6" id="KW-0443">Lipid metabolism</keyword>
<evidence type="ECO:0000313" key="11">
    <source>
        <dbReference type="EMBL" id="MPM02359.1"/>
    </source>
</evidence>
<feature type="transmembrane region" description="Helical" evidence="10">
    <location>
        <begin position="62"/>
        <end position="81"/>
    </location>
</feature>
<comment type="subcellular location">
    <subcellularLocation>
        <location evidence="1">Membrane</location>
        <topology evidence="1">Multi-pass membrane protein</topology>
    </subcellularLocation>
</comment>
<dbReference type="InterPro" id="IPR043130">
    <property type="entry name" value="CDP-OH_PTrfase_TM_dom"/>
</dbReference>